<dbReference type="Pfam" id="PF00999">
    <property type="entry name" value="Na_H_Exchanger"/>
    <property type="match status" value="1"/>
</dbReference>
<feature type="transmembrane region" description="Helical" evidence="10">
    <location>
        <begin position="357"/>
        <end position="380"/>
    </location>
</feature>
<keyword evidence="2 10" id="KW-0813">Transport</keyword>
<dbReference type="Proteomes" id="UP000183642">
    <property type="component" value="Unassembled WGS sequence"/>
</dbReference>
<dbReference type="GO" id="GO:0098719">
    <property type="term" value="P:sodium ion import across plasma membrane"/>
    <property type="evidence" value="ECO:0007669"/>
    <property type="project" value="TreeGrafter"/>
</dbReference>
<keyword evidence="10" id="KW-0050">Antiport</keyword>
<dbReference type="InterPro" id="IPR006153">
    <property type="entry name" value="Cation/H_exchanger_TM"/>
</dbReference>
<evidence type="ECO:0000256" key="4">
    <source>
        <dbReference type="ARBA" id="ARBA00022692"/>
    </source>
</evidence>
<evidence type="ECO:0000259" key="11">
    <source>
        <dbReference type="Pfam" id="PF00999"/>
    </source>
</evidence>
<evidence type="ECO:0000256" key="3">
    <source>
        <dbReference type="ARBA" id="ARBA00022475"/>
    </source>
</evidence>
<dbReference type="GO" id="GO:0005886">
    <property type="term" value="C:plasma membrane"/>
    <property type="evidence" value="ECO:0007669"/>
    <property type="project" value="UniProtKB-SubCell"/>
</dbReference>
<feature type="transmembrane region" description="Helical" evidence="10">
    <location>
        <begin position="238"/>
        <end position="261"/>
    </location>
</feature>
<dbReference type="InterPro" id="IPR004705">
    <property type="entry name" value="Cation/H_exchanger_CPA1_bac"/>
</dbReference>
<dbReference type="GO" id="GO:0051453">
    <property type="term" value="P:regulation of intracellular pH"/>
    <property type="evidence" value="ECO:0007669"/>
    <property type="project" value="TreeGrafter"/>
</dbReference>
<dbReference type="PANTHER" id="PTHR10110:SF86">
    <property type="entry name" value="SODIUM_HYDROGEN EXCHANGER 7"/>
    <property type="match status" value="1"/>
</dbReference>
<feature type="transmembrane region" description="Helical" evidence="10">
    <location>
        <begin position="281"/>
        <end position="299"/>
    </location>
</feature>
<keyword evidence="5 10" id="KW-1133">Transmembrane helix</keyword>
<gene>
    <name evidence="12" type="ORF">SAMN05660359_03718</name>
</gene>
<evidence type="ECO:0000256" key="5">
    <source>
        <dbReference type="ARBA" id="ARBA00022989"/>
    </source>
</evidence>
<evidence type="ECO:0000256" key="2">
    <source>
        <dbReference type="ARBA" id="ARBA00022448"/>
    </source>
</evidence>
<evidence type="ECO:0000256" key="9">
    <source>
        <dbReference type="ARBA" id="ARBA00023201"/>
    </source>
</evidence>
<feature type="domain" description="Cation/H+ exchanger transmembrane" evidence="11">
    <location>
        <begin position="30"/>
        <end position="414"/>
    </location>
</feature>
<dbReference type="InterPro" id="IPR018422">
    <property type="entry name" value="Cation/H_exchanger_CPA1"/>
</dbReference>
<comment type="function">
    <text evidence="10">Na(+)/H(+) antiporter that extrudes sodium in exchange for external protons.</text>
</comment>
<dbReference type="RefSeq" id="WP_075015006.1">
    <property type="nucleotide sequence ID" value="NZ_FOWE01000009.1"/>
</dbReference>
<keyword evidence="7 10" id="KW-0406">Ion transport</keyword>
<keyword evidence="13" id="KW-1185">Reference proteome</keyword>
<keyword evidence="3 10" id="KW-1003">Cell membrane</keyword>
<feature type="transmembrane region" description="Helical" evidence="10">
    <location>
        <begin position="15"/>
        <end position="36"/>
    </location>
</feature>
<protein>
    <submittedName>
        <fullName evidence="12">Sodium/proton antiporter, CPA1 family (TC 2.A.36)</fullName>
    </submittedName>
</protein>
<evidence type="ECO:0000256" key="8">
    <source>
        <dbReference type="ARBA" id="ARBA00023136"/>
    </source>
</evidence>
<evidence type="ECO:0000256" key="1">
    <source>
        <dbReference type="ARBA" id="ARBA00004651"/>
    </source>
</evidence>
<dbReference type="NCBIfam" id="TIGR00831">
    <property type="entry name" value="a_cpa1"/>
    <property type="match status" value="1"/>
</dbReference>
<feature type="transmembrane region" description="Helical" evidence="10">
    <location>
        <begin position="392"/>
        <end position="413"/>
    </location>
</feature>
<evidence type="ECO:0000313" key="13">
    <source>
        <dbReference type="Proteomes" id="UP000183642"/>
    </source>
</evidence>
<feature type="transmembrane region" description="Helical" evidence="10">
    <location>
        <begin position="311"/>
        <end position="337"/>
    </location>
</feature>
<keyword evidence="6 10" id="KW-0915">Sodium</keyword>
<name>A0A1I5HGS1_9ACTN</name>
<proteinExistence type="inferred from homology"/>
<accession>A0A1I5HGS1</accession>
<keyword evidence="8 10" id="KW-0472">Membrane</keyword>
<dbReference type="PANTHER" id="PTHR10110">
    <property type="entry name" value="SODIUM/HYDROGEN EXCHANGER"/>
    <property type="match status" value="1"/>
</dbReference>
<comment type="subcellular location">
    <subcellularLocation>
        <location evidence="1 10">Cell membrane</location>
        <topology evidence="1 10">Multi-pass membrane protein</topology>
    </subcellularLocation>
</comment>
<evidence type="ECO:0000313" key="12">
    <source>
        <dbReference type="EMBL" id="SFO47548.1"/>
    </source>
</evidence>
<feature type="transmembrane region" description="Helical" evidence="10">
    <location>
        <begin position="129"/>
        <end position="151"/>
    </location>
</feature>
<evidence type="ECO:0000256" key="10">
    <source>
        <dbReference type="RuleBase" id="RU366002"/>
    </source>
</evidence>
<evidence type="ECO:0000256" key="7">
    <source>
        <dbReference type="ARBA" id="ARBA00023065"/>
    </source>
</evidence>
<dbReference type="OrthoDB" id="57886at2"/>
<feature type="transmembrane region" description="Helical" evidence="10">
    <location>
        <begin position="71"/>
        <end position="88"/>
    </location>
</feature>
<keyword evidence="9 10" id="KW-0739">Sodium transport</keyword>
<reference evidence="13" key="1">
    <citation type="submission" date="2016-10" db="EMBL/GenBank/DDBJ databases">
        <authorList>
            <person name="Varghese N."/>
            <person name="Submissions S."/>
        </authorList>
    </citation>
    <scope>NUCLEOTIDE SEQUENCE [LARGE SCALE GENOMIC DNA]</scope>
    <source>
        <strain evidence="13">DSM 43161</strain>
    </source>
</reference>
<feature type="transmembrane region" description="Helical" evidence="10">
    <location>
        <begin position="198"/>
        <end position="217"/>
    </location>
</feature>
<dbReference type="AlphaFoldDB" id="A0A1I5HGS1"/>
<feature type="transmembrane region" description="Helical" evidence="10">
    <location>
        <begin position="100"/>
        <end position="123"/>
    </location>
</feature>
<dbReference type="EMBL" id="FOWE01000009">
    <property type="protein sequence ID" value="SFO47548.1"/>
    <property type="molecule type" value="Genomic_DNA"/>
</dbReference>
<organism evidence="12 13">
    <name type="scientific">Geodermatophilus obscurus</name>
    <dbReference type="NCBI Taxonomy" id="1861"/>
    <lineage>
        <taxon>Bacteria</taxon>
        <taxon>Bacillati</taxon>
        <taxon>Actinomycetota</taxon>
        <taxon>Actinomycetes</taxon>
        <taxon>Geodermatophilales</taxon>
        <taxon>Geodermatophilaceae</taxon>
        <taxon>Geodermatophilus</taxon>
    </lineage>
</organism>
<keyword evidence="4 10" id="KW-0812">Transmembrane</keyword>
<feature type="transmembrane region" description="Helical" evidence="10">
    <location>
        <begin position="43"/>
        <end position="59"/>
    </location>
</feature>
<comment type="similarity">
    <text evidence="10">Belongs to the monovalent cation:proton antiporter 1 (CPA1) transporter (TC 2.A.36) family.</text>
</comment>
<dbReference type="GO" id="GO:0015386">
    <property type="term" value="F:potassium:proton antiporter activity"/>
    <property type="evidence" value="ECO:0007669"/>
    <property type="project" value="TreeGrafter"/>
</dbReference>
<evidence type="ECO:0000256" key="6">
    <source>
        <dbReference type="ARBA" id="ARBA00023053"/>
    </source>
</evidence>
<sequence length="536" mass="57050">MATDGTTLAAAADSAVTVGGLFEILGLVVIVVAVAALSRRVPVAGPILCVLVGFALSYVPGVPEYRIDPNVVLLLFLPPLLYSAAWRTSNRSLRANLRPIALLSVGLVLFTTLVVGLVAWAVVPGLPLAAAFALGAIVAPPDAVAATAVARRTGLPRRVVSILEGESLVNDATALTTLRVAIAAVAGSVTVMDFAGEFVLAAAGGAAIGLATAWVAAQLHRRNDEPMIDVVLTLLTPFTSYLLAEAVHASGVVAVVSTGLWLSTRWYRTFSAASRTLADPLWTVIDFVLTGLVFVLIGLELPAILDGIRGLPLGTVVGSAVTVTLAVVLSRALWVFPATYLARLVPRVRRRDPAPPWQFPAVISWAGMRGVVSLAAALAYLEGVPQGELLTFITFVVVVATLVGQGLTLPWLIRRLALPGPSATEDALQEAAVQHEAAEAAVERLDELVAGDGEVPSEVVDRLRDKAEIRGLFAWERLGSQDRELPSHAYRRLRREMLAVERAVFLRARDEGRIEEEVLTDIMREIDTEELLLSRD</sequence>
<dbReference type="Gene3D" id="6.10.140.1330">
    <property type="match status" value="1"/>
</dbReference>
<dbReference type="GO" id="GO:0015385">
    <property type="term" value="F:sodium:proton antiporter activity"/>
    <property type="evidence" value="ECO:0007669"/>
    <property type="project" value="InterPro"/>
</dbReference>